<organism evidence="6 7">
    <name type="scientific">Desulfovibrio piger</name>
    <dbReference type="NCBI Taxonomy" id="901"/>
    <lineage>
        <taxon>Bacteria</taxon>
        <taxon>Pseudomonadati</taxon>
        <taxon>Thermodesulfobacteriota</taxon>
        <taxon>Desulfovibrionia</taxon>
        <taxon>Desulfovibrionales</taxon>
        <taxon>Desulfovibrionaceae</taxon>
        <taxon>Desulfovibrio</taxon>
    </lineage>
</organism>
<dbReference type="InterPro" id="IPR017896">
    <property type="entry name" value="4Fe4S_Fe-S-bd"/>
</dbReference>
<dbReference type="InterPro" id="IPR001041">
    <property type="entry name" value="2Fe-2S_ferredoxin-type"/>
</dbReference>
<feature type="domain" description="4Fe-4S ferredoxin-type" evidence="5">
    <location>
        <begin position="105"/>
        <end position="134"/>
    </location>
</feature>
<keyword evidence="3" id="KW-0411">Iron-sulfur</keyword>
<evidence type="ECO:0000313" key="6">
    <source>
        <dbReference type="EMBL" id="SFV72166.1"/>
    </source>
</evidence>
<feature type="domain" description="4Fe-4S ferredoxin-type" evidence="5">
    <location>
        <begin position="142"/>
        <end position="172"/>
    </location>
</feature>
<dbReference type="RefSeq" id="WP_072332087.1">
    <property type="nucleotide sequence ID" value="NZ_CBCTAE010000046.1"/>
</dbReference>
<dbReference type="Pfam" id="PF00111">
    <property type="entry name" value="Fer2"/>
    <property type="match status" value="1"/>
</dbReference>
<gene>
    <name evidence="6" type="ORF">DESPIGER_0273</name>
</gene>
<sequence>MSEASNGTYTIHILGKKYEVPAGLTIMKSIEYAGYRLTHGCGCRGGVCGACATIYRMENDTKWHICLACQTNAADGMHLVQLPYVPSYRASYDVTKEECTPETVARFYPTLKRCMGCNTCTNTCPISLPVLDYVSAIIQGDFETAKELSIECISCGMCAARCPGELAPMNMALMVRRLMGRAAHKNTPEFQQRLTDIRNDKFKAEITKYKGMTKEDLQVVYKEFQSTKGASV</sequence>
<evidence type="ECO:0000256" key="2">
    <source>
        <dbReference type="ARBA" id="ARBA00023004"/>
    </source>
</evidence>
<dbReference type="Gene3D" id="3.10.20.30">
    <property type="match status" value="1"/>
</dbReference>
<keyword evidence="1" id="KW-0479">Metal-binding</keyword>
<dbReference type="SUPFAM" id="SSF46548">
    <property type="entry name" value="alpha-helical ferredoxin"/>
    <property type="match status" value="1"/>
</dbReference>
<feature type="domain" description="2Fe-2S ferredoxin-type" evidence="4">
    <location>
        <begin position="9"/>
        <end position="85"/>
    </location>
</feature>
<dbReference type="InterPro" id="IPR036010">
    <property type="entry name" value="2Fe-2S_ferredoxin-like_sf"/>
</dbReference>
<dbReference type="AlphaFoldDB" id="A0A1K1LFF4"/>
<dbReference type="PROSITE" id="PS51379">
    <property type="entry name" value="4FE4S_FER_2"/>
    <property type="match status" value="2"/>
</dbReference>
<evidence type="ECO:0000313" key="7">
    <source>
        <dbReference type="Proteomes" id="UP000186323"/>
    </source>
</evidence>
<evidence type="ECO:0000256" key="3">
    <source>
        <dbReference type="ARBA" id="ARBA00023014"/>
    </source>
</evidence>
<evidence type="ECO:0000256" key="1">
    <source>
        <dbReference type="ARBA" id="ARBA00022723"/>
    </source>
</evidence>
<dbReference type="Proteomes" id="UP000186323">
    <property type="component" value="Chromosome I"/>
</dbReference>
<accession>A0A1K1LFF4</accession>
<evidence type="ECO:0000259" key="5">
    <source>
        <dbReference type="PROSITE" id="PS51379"/>
    </source>
</evidence>
<evidence type="ECO:0000259" key="4">
    <source>
        <dbReference type="PROSITE" id="PS51085"/>
    </source>
</evidence>
<dbReference type="InterPro" id="IPR006058">
    <property type="entry name" value="2Fe2S_fd_BS"/>
</dbReference>
<dbReference type="OrthoDB" id="9808559at2"/>
<dbReference type="GO" id="GO:0051537">
    <property type="term" value="F:2 iron, 2 sulfur cluster binding"/>
    <property type="evidence" value="ECO:0007669"/>
    <property type="project" value="InterPro"/>
</dbReference>
<dbReference type="InterPro" id="IPR012675">
    <property type="entry name" value="Beta-grasp_dom_sf"/>
</dbReference>
<dbReference type="InterPro" id="IPR017900">
    <property type="entry name" value="4Fe4S_Fe_S_CS"/>
</dbReference>
<dbReference type="Pfam" id="PF13187">
    <property type="entry name" value="Fer4_9"/>
    <property type="match status" value="1"/>
</dbReference>
<reference evidence="7" key="1">
    <citation type="submission" date="2016-10" db="EMBL/GenBank/DDBJ databases">
        <authorList>
            <person name="Wegmann U."/>
        </authorList>
    </citation>
    <scope>NUCLEOTIDE SEQUENCE [LARGE SCALE GENOMIC DNA]</scope>
</reference>
<dbReference type="PROSITE" id="PS51085">
    <property type="entry name" value="2FE2S_FER_2"/>
    <property type="match status" value="1"/>
</dbReference>
<dbReference type="Gene3D" id="3.30.70.20">
    <property type="match status" value="1"/>
</dbReference>
<dbReference type="PROSITE" id="PS00197">
    <property type="entry name" value="2FE2S_FER_1"/>
    <property type="match status" value="1"/>
</dbReference>
<keyword evidence="2" id="KW-0408">Iron</keyword>
<dbReference type="EMBL" id="LT630450">
    <property type="protein sequence ID" value="SFV72166.1"/>
    <property type="molecule type" value="Genomic_DNA"/>
</dbReference>
<dbReference type="PROSITE" id="PS00198">
    <property type="entry name" value="4FE4S_FER_1"/>
    <property type="match status" value="2"/>
</dbReference>
<dbReference type="GO" id="GO:0046872">
    <property type="term" value="F:metal ion binding"/>
    <property type="evidence" value="ECO:0007669"/>
    <property type="project" value="UniProtKB-KW"/>
</dbReference>
<keyword evidence="7" id="KW-1185">Reference proteome</keyword>
<proteinExistence type="predicted"/>
<protein>
    <submittedName>
        <fullName evidence="6">4Fe-4S ferredoxin, iron-sulfur binding domain protein</fullName>
    </submittedName>
</protein>
<dbReference type="KEGG" id="dpg:DESPIGER_0273"/>
<dbReference type="SUPFAM" id="SSF54292">
    <property type="entry name" value="2Fe-2S ferredoxin-like"/>
    <property type="match status" value="1"/>
</dbReference>
<name>A0A1K1LFF4_9BACT</name>